<accession>A0ABS5PL79</accession>
<feature type="transmembrane region" description="Helical" evidence="1">
    <location>
        <begin position="218"/>
        <end position="251"/>
    </location>
</feature>
<dbReference type="InterPro" id="IPR009827">
    <property type="entry name" value="MatC_N"/>
</dbReference>
<evidence type="ECO:0000313" key="4">
    <source>
        <dbReference type="Proteomes" id="UP000746471"/>
    </source>
</evidence>
<gene>
    <name evidence="3" type="ORF">KHM83_00465</name>
</gene>
<evidence type="ECO:0000256" key="1">
    <source>
        <dbReference type="SAM" id="Phobius"/>
    </source>
</evidence>
<evidence type="ECO:0000259" key="2">
    <source>
        <dbReference type="Pfam" id="PF07158"/>
    </source>
</evidence>
<keyword evidence="1" id="KW-1133">Transmembrane helix</keyword>
<keyword evidence="4" id="KW-1185">Reference proteome</keyword>
<feature type="transmembrane region" description="Helical" evidence="1">
    <location>
        <begin position="306"/>
        <end position="330"/>
    </location>
</feature>
<name>A0ABS5PL79_9FIRM</name>
<keyword evidence="1" id="KW-0472">Membrane</keyword>
<feature type="transmembrane region" description="Helical" evidence="1">
    <location>
        <begin position="263"/>
        <end position="285"/>
    </location>
</feature>
<comment type="caution">
    <text evidence="3">The sequence shown here is derived from an EMBL/GenBank/DDBJ whole genome shotgun (WGS) entry which is preliminary data.</text>
</comment>
<feature type="domain" description="Dicarboxylate carrier MatC N-terminal" evidence="2">
    <location>
        <begin position="7"/>
        <end position="148"/>
    </location>
</feature>
<feature type="transmembrane region" description="Helical" evidence="1">
    <location>
        <begin position="26"/>
        <end position="43"/>
    </location>
</feature>
<feature type="transmembrane region" description="Helical" evidence="1">
    <location>
        <begin position="134"/>
        <end position="163"/>
    </location>
</feature>
<dbReference type="Proteomes" id="UP000746471">
    <property type="component" value="Unassembled WGS sequence"/>
</dbReference>
<feature type="transmembrane region" description="Helical" evidence="1">
    <location>
        <begin position="175"/>
        <end position="197"/>
    </location>
</feature>
<sequence>MNLGGLSLIFLLVAIALGFFRKMNTGLVAMGLALVIGRIGGIPDKTIIAGFSGKLFVMLLGVTYLFSIAQVNGTLELFAKKAVALAGKRTNLIPLVIYVLAVFLSAIGPGTIPVMALMAVFTMALAAEMGVSPLLLAPMGILGAAAGGISPIAPTGIIGITLAAEQGITGIDMPYFFNSLLGETLYAIVLYIVLKGYKINVESPIKLNELPKFNRNQAITLVGIGVMVISVMFFEINVGLAAFLVAAVLSFLKVAKEKEAITNIPWGTLLLVTGVGVLMSVVIQLEGIKMLSAFLAQFMNEKTASPIIGLTGGIMSWFSSTSGVVMPTLIPTVSDIIANIGGNVSPVDLISAITITAHTAGLSPVSTGGALALASYVANTHVSEEEQNDLFIKMFAVAVAGVLFLTAMAGLGIYRIF</sequence>
<dbReference type="RefSeq" id="WP_213234926.1">
    <property type="nucleotide sequence ID" value="NZ_JAHBCL010000001.1"/>
</dbReference>
<organism evidence="3 4">
    <name type="scientific">Fusibacter paucivorans</name>
    <dbReference type="NCBI Taxonomy" id="76009"/>
    <lineage>
        <taxon>Bacteria</taxon>
        <taxon>Bacillati</taxon>
        <taxon>Bacillota</taxon>
        <taxon>Clostridia</taxon>
        <taxon>Eubacteriales</taxon>
        <taxon>Eubacteriales Family XII. Incertae Sedis</taxon>
        <taxon>Fusibacter</taxon>
    </lineage>
</organism>
<feature type="transmembrane region" description="Helical" evidence="1">
    <location>
        <begin position="55"/>
        <end position="75"/>
    </location>
</feature>
<reference evidence="3 4" key="1">
    <citation type="submission" date="2021-05" db="EMBL/GenBank/DDBJ databases">
        <title>Fusibacter ferrireducens sp. nov., an anaerobic, sulfur- and Fe-reducing bacterium isolated from the mangrove sediment.</title>
        <authorList>
            <person name="Qiu D."/>
        </authorList>
    </citation>
    <scope>NUCLEOTIDE SEQUENCE [LARGE SCALE GENOMIC DNA]</scope>
    <source>
        <strain evidence="3 4">DSM 12116</strain>
    </source>
</reference>
<proteinExistence type="predicted"/>
<dbReference type="Pfam" id="PF07158">
    <property type="entry name" value="MatC_N"/>
    <property type="match status" value="1"/>
</dbReference>
<dbReference type="EMBL" id="JAHBCL010000001">
    <property type="protein sequence ID" value="MBS7525139.1"/>
    <property type="molecule type" value="Genomic_DNA"/>
</dbReference>
<evidence type="ECO:0000313" key="3">
    <source>
        <dbReference type="EMBL" id="MBS7525139.1"/>
    </source>
</evidence>
<feature type="transmembrane region" description="Helical" evidence="1">
    <location>
        <begin position="350"/>
        <end position="378"/>
    </location>
</feature>
<protein>
    <recommendedName>
        <fullName evidence="2">Dicarboxylate carrier MatC N-terminal domain-containing protein</fullName>
    </recommendedName>
</protein>
<feature type="transmembrane region" description="Helical" evidence="1">
    <location>
        <begin position="95"/>
        <end position="122"/>
    </location>
</feature>
<keyword evidence="1" id="KW-0812">Transmembrane</keyword>
<feature type="transmembrane region" description="Helical" evidence="1">
    <location>
        <begin position="390"/>
        <end position="414"/>
    </location>
</feature>